<evidence type="ECO:0000313" key="3">
    <source>
        <dbReference type="EMBL" id="KAK0641132.1"/>
    </source>
</evidence>
<dbReference type="SUPFAM" id="SSF53335">
    <property type="entry name" value="S-adenosyl-L-methionine-dependent methyltransferases"/>
    <property type="match status" value="1"/>
</dbReference>
<organism evidence="3 4">
    <name type="scientific">Cercophora newfieldiana</name>
    <dbReference type="NCBI Taxonomy" id="92897"/>
    <lineage>
        <taxon>Eukaryota</taxon>
        <taxon>Fungi</taxon>
        <taxon>Dikarya</taxon>
        <taxon>Ascomycota</taxon>
        <taxon>Pezizomycotina</taxon>
        <taxon>Sordariomycetes</taxon>
        <taxon>Sordariomycetidae</taxon>
        <taxon>Sordariales</taxon>
        <taxon>Lasiosphaeriaceae</taxon>
        <taxon>Cercophora</taxon>
    </lineage>
</organism>
<name>A0AA39XVP9_9PEZI</name>
<dbReference type="AlphaFoldDB" id="A0AA39XVP9"/>
<keyword evidence="4" id="KW-1185">Reference proteome</keyword>
<dbReference type="Pfam" id="PF01564">
    <property type="entry name" value="Spermine_synth"/>
    <property type="match status" value="1"/>
</dbReference>
<keyword evidence="3" id="KW-0489">Methyltransferase</keyword>
<feature type="region of interest" description="Disordered" evidence="2">
    <location>
        <begin position="1"/>
        <end position="30"/>
    </location>
</feature>
<sequence length="597" mass="65365">MAPKPKSKPPKQSQKSPPPSTSPHPDSHLTPEAFERDLKSLAAKAQSQTLSAHLLTQAHIYLSSLTLLTLAALTSTASQLALSPVYGSIPASQWHTQLVAAACFTGWSANLALGRALPIKPILLLPVFALWVVPGQWALYKASETLGGVWGPVVTEFLTIFPVIALSAACVATYLDGADLSFLPSWVRDATPGLVSYGVFKAAEVLGREYAGRYPVVNSRVGLEMVVGASYTLLAPSRLLVWAVPALVHTAVWNVHAPTGWALERLNATLGREGWVVLDRRESVTGYVSVIESEKDGFRLMRCDHSLLGGEWVKFLGHPQFQGNQVAEPVYGVFAMLEAVRLVKMPKRIVDKDAKALVIGLGVGTTPGALVAHGIDTMVVEIDPAVHEFASKYFQLPENHTAVIEDAVSYTDRLASTTADDGQFDYIIHDVFTGGAEPIALFTLEFLQNLHTLLKPSGVIAINYAGDFALPPPMVVVKTIHQVFPSCRIFREHPRDEASVKKHGSDFTNMVIFCTKLADREISFRQPNARDLLNSPSREVFLMPKHEVKDEDFTVGREDGILTKNDTAKLVKWHGKSALGHWKVMRTVLPPSIWENW</sequence>
<keyword evidence="1" id="KW-0620">Polyamine biosynthesis</keyword>
<evidence type="ECO:0000256" key="2">
    <source>
        <dbReference type="SAM" id="MobiDB-lite"/>
    </source>
</evidence>
<evidence type="ECO:0000256" key="1">
    <source>
        <dbReference type="ARBA" id="ARBA00023115"/>
    </source>
</evidence>
<dbReference type="EMBL" id="JAULSV010000006">
    <property type="protein sequence ID" value="KAK0641132.1"/>
    <property type="molecule type" value="Genomic_DNA"/>
</dbReference>
<gene>
    <name evidence="3" type="ORF">B0T16DRAFT_357522</name>
</gene>
<dbReference type="Proteomes" id="UP001174936">
    <property type="component" value="Unassembled WGS sequence"/>
</dbReference>
<keyword evidence="3" id="KW-0808">Transferase</keyword>
<dbReference type="NCBIfam" id="NF037959">
    <property type="entry name" value="MFS_SpdSyn"/>
    <property type="match status" value="1"/>
</dbReference>
<dbReference type="Gene3D" id="3.40.50.150">
    <property type="entry name" value="Vaccinia Virus protein VP39"/>
    <property type="match status" value="1"/>
</dbReference>
<accession>A0AA39XVP9</accession>
<dbReference type="GO" id="GO:0008168">
    <property type="term" value="F:methyltransferase activity"/>
    <property type="evidence" value="ECO:0007669"/>
    <property type="project" value="UniProtKB-KW"/>
</dbReference>
<reference evidence="3" key="1">
    <citation type="submission" date="2023-06" db="EMBL/GenBank/DDBJ databases">
        <title>Genome-scale phylogeny and comparative genomics of the fungal order Sordariales.</title>
        <authorList>
            <consortium name="Lawrence Berkeley National Laboratory"/>
            <person name="Hensen N."/>
            <person name="Bonometti L."/>
            <person name="Westerberg I."/>
            <person name="Brannstrom I.O."/>
            <person name="Guillou S."/>
            <person name="Cros-Aarteil S."/>
            <person name="Calhoun S."/>
            <person name="Haridas S."/>
            <person name="Kuo A."/>
            <person name="Mondo S."/>
            <person name="Pangilinan J."/>
            <person name="Riley R."/>
            <person name="Labutti K."/>
            <person name="Andreopoulos B."/>
            <person name="Lipzen A."/>
            <person name="Chen C."/>
            <person name="Yanf M."/>
            <person name="Daum C."/>
            <person name="Ng V."/>
            <person name="Clum A."/>
            <person name="Steindorff A."/>
            <person name="Ohm R."/>
            <person name="Martin F."/>
            <person name="Silar P."/>
            <person name="Natvig D."/>
            <person name="Lalanne C."/>
            <person name="Gautier V."/>
            <person name="Ament-Velasquez S.L."/>
            <person name="Kruys A."/>
            <person name="Hutchinson M.I."/>
            <person name="Powell A.J."/>
            <person name="Barry K."/>
            <person name="Miller A.N."/>
            <person name="Grigoriev I.V."/>
            <person name="Debuchy R."/>
            <person name="Gladieux P."/>
            <person name="Thoren M.H."/>
            <person name="Johannesson H."/>
        </authorList>
    </citation>
    <scope>NUCLEOTIDE SEQUENCE</scope>
    <source>
        <strain evidence="3">SMH2532-1</strain>
    </source>
</reference>
<comment type="caution">
    <text evidence="3">The sequence shown here is derived from an EMBL/GenBank/DDBJ whole genome shotgun (WGS) entry which is preliminary data.</text>
</comment>
<dbReference type="PANTHER" id="PTHR43317:SF1">
    <property type="entry name" value="THERMOSPERMINE SYNTHASE ACAULIS5"/>
    <property type="match status" value="1"/>
</dbReference>
<evidence type="ECO:0000313" key="4">
    <source>
        <dbReference type="Proteomes" id="UP001174936"/>
    </source>
</evidence>
<dbReference type="GO" id="GO:0032259">
    <property type="term" value="P:methylation"/>
    <property type="evidence" value="ECO:0007669"/>
    <property type="project" value="UniProtKB-KW"/>
</dbReference>
<dbReference type="InterPro" id="IPR029063">
    <property type="entry name" value="SAM-dependent_MTases_sf"/>
</dbReference>
<proteinExistence type="predicted"/>
<dbReference type="GO" id="GO:0006596">
    <property type="term" value="P:polyamine biosynthetic process"/>
    <property type="evidence" value="ECO:0007669"/>
    <property type="project" value="UniProtKB-KW"/>
</dbReference>
<dbReference type="PANTHER" id="PTHR43317">
    <property type="entry name" value="THERMOSPERMINE SYNTHASE ACAULIS5"/>
    <property type="match status" value="1"/>
</dbReference>
<protein>
    <submittedName>
        <fullName evidence="3">S-adenosyl-L-methionine-dependent methyltransferase</fullName>
    </submittedName>
</protein>
<dbReference type="FunFam" id="3.40.50.150:FF:000288">
    <property type="entry name" value="Spermine/spermidine synthase, putative"/>
    <property type="match status" value="1"/>
</dbReference>